<feature type="compositionally biased region" description="Low complexity" evidence="1">
    <location>
        <begin position="845"/>
        <end position="855"/>
    </location>
</feature>
<feature type="compositionally biased region" description="Low complexity" evidence="1">
    <location>
        <begin position="381"/>
        <end position="392"/>
    </location>
</feature>
<name>U6GP23_9EIME</name>
<feature type="compositionally biased region" description="Basic residues" evidence="1">
    <location>
        <begin position="685"/>
        <end position="694"/>
    </location>
</feature>
<feature type="compositionally biased region" description="Polar residues" evidence="1">
    <location>
        <begin position="19"/>
        <end position="32"/>
    </location>
</feature>
<keyword evidence="3" id="KW-1185">Reference proteome</keyword>
<accession>U6GP23</accession>
<feature type="compositionally biased region" description="Polar residues" evidence="1">
    <location>
        <begin position="1099"/>
        <end position="1117"/>
    </location>
</feature>
<evidence type="ECO:0000313" key="2">
    <source>
        <dbReference type="EMBL" id="CDI80364.1"/>
    </source>
</evidence>
<dbReference type="AlphaFoldDB" id="U6GP23"/>
<reference evidence="2" key="1">
    <citation type="submission" date="2013-10" db="EMBL/GenBank/DDBJ databases">
        <title>Genomic analysis of the causative agents of coccidiosis in chickens.</title>
        <authorList>
            <person name="Reid A.J."/>
            <person name="Blake D."/>
            <person name="Billington K."/>
            <person name="Browne H."/>
            <person name="Dunn M."/>
            <person name="Hung S."/>
            <person name="Kawahara F."/>
            <person name="Miranda-Saavedra D."/>
            <person name="Mourier T."/>
            <person name="Nagra H."/>
            <person name="Otto T.D."/>
            <person name="Rawlings N."/>
            <person name="Sanchez A."/>
            <person name="Sanders M."/>
            <person name="Subramaniam C."/>
            <person name="Tay Y."/>
            <person name="Dear P."/>
            <person name="Doerig C."/>
            <person name="Gruber A."/>
            <person name="Parkinson J."/>
            <person name="Shirley M."/>
            <person name="Wan K.L."/>
            <person name="Berriman M."/>
            <person name="Tomley F."/>
            <person name="Pain A."/>
        </authorList>
    </citation>
    <scope>NUCLEOTIDE SEQUENCE [LARGE SCALE GENOMIC DNA]</scope>
    <source>
        <strain evidence="2">Houghton</strain>
    </source>
</reference>
<feature type="region of interest" description="Disordered" evidence="1">
    <location>
        <begin position="1018"/>
        <end position="1117"/>
    </location>
</feature>
<dbReference type="VEuPathDB" id="ToxoDB:EPH_0008850"/>
<feature type="compositionally biased region" description="Low complexity" evidence="1">
    <location>
        <begin position="279"/>
        <end position="289"/>
    </location>
</feature>
<feature type="compositionally biased region" description="Low complexity" evidence="1">
    <location>
        <begin position="744"/>
        <end position="760"/>
    </location>
</feature>
<organism evidence="2 3">
    <name type="scientific">Eimeria praecox</name>
    <dbReference type="NCBI Taxonomy" id="51316"/>
    <lineage>
        <taxon>Eukaryota</taxon>
        <taxon>Sar</taxon>
        <taxon>Alveolata</taxon>
        <taxon>Apicomplexa</taxon>
        <taxon>Conoidasida</taxon>
        <taxon>Coccidia</taxon>
        <taxon>Eucoccidiorida</taxon>
        <taxon>Eimeriorina</taxon>
        <taxon>Eimeriidae</taxon>
        <taxon>Eimeria</taxon>
    </lineage>
</organism>
<evidence type="ECO:0000313" key="3">
    <source>
        <dbReference type="Proteomes" id="UP000018201"/>
    </source>
</evidence>
<dbReference type="OrthoDB" id="347390at2759"/>
<dbReference type="Proteomes" id="UP000018201">
    <property type="component" value="Unassembled WGS sequence"/>
</dbReference>
<gene>
    <name evidence="2" type="ORF">EPH_0008850</name>
</gene>
<feature type="region of interest" description="Disordered" evidence="1">
    <location>
        <begin position="1"/>
        <end position="194"/>
    </location>
</feature>
<feature type="compositionally biased region" description="Low complexity" evidence="1">
    <location>
        <begin position="181"/>
        <end position="194"/>
    </location>
</feature>
<feature type="compositionally biased region" description="Low complexity" evidence="1">
    <location>
        <begin position="37"/>
        <end position="65"/>
    </location>
</feature>
<reference evidence="2" key="2">
    <citation type="submission" date="2013-10" db="EMBL/GenBank/DDBJ databases">
        <authorList>
            <person name="Aslett M."/>
        </authorList>
    </citation>
    <scope>NUCLEOTIDE SEQUENCE [LARGE SCALE GENOMIC DNA]</scope>
    <source>
        <strain evidence="2">Houghton</strain>
    </source>
</reference>
<proteinExistence type="predicted"/>
<dbReference type="EMBL" id="HG691829">
    <property type="protein sequence ID" value="CDI80364.1"/>
    <property type="molecule type" value="Genomic_DNA"/>
</dbReference>
<feature type="compositionally biased region" description="Low complexity" evidence="1">
    <location>
        <begin position="695"/>
        <end position="710"/>
    </location>
</feature>
<sequence length="1117" mass="113813">MAAPAASDDRSAPEAVTLSGLQGSSHSAQATPSKVGAPAASASQSTALASSPKPLSPAQPLSSSLTGAEASSENTTGVCPSSQAGRGAITRSSLTRQAVGRQNSLSSRLCGARTKSTRSGAAVGSIEEQRDTAETQPDARETHRGSRNYGGGAPHPAPCNEVSPSYRGRGAKSSARSTQEAGAAATPATATDDGACSRGLRRLAADASAAGAACAATPQTAVDESSSTAAVTPAASLDCRGPRRSLRQALLANSGKAQALGPAGCASTAGESVPGGGNAAAASAGSGSGNPAAALGGAGGTLGGPGAASASGGRRRMRQPHRQLLQSYVVGQQHQQAGPQAEERTTCLAEWLDIRGSSPCCCCGAGCVSCNTNWSGKANNASTSEGTSSSTTRGGGGSGARSTVYTYPTASAKRDKQQRQQQQQCSVGSGSAKQHTEVKSGDGVLVCPSWFEPPLELEVPSGLCCIRPSSPSRSEVFASQQAAWEEEDMAEAAEAAAATAGTPWPRGSTSCSFGGYGAATRNGGQVPLCCYCGLPLRPPAVSSLRGGGAESGCPLAAAAAAAAALGLDGWTQWCRCCTRVYGDLRLQHQRDATGLPFASFSLPKAPLRYLLLPADGAKDTPGGVGAVAAALAAAAVADSRRSKLNEDSAATASGEADGDSVAVSTACTPNSSSKSSSMGNIAPLRRTRSGHHFARAPAARSSSRSSNNPSDIMRFMGASCCWPSSTSNLSYVQPLARIQQRLTQLQQHGADQTQQQQQQQHRGSVEGHSASAALQPAPVDGDKLPSLFSPTMASSAPPAAAAAAAGRTPSSPEVETEAVASTGAKAPSGASHTSETQRRAELGEAEAASASHASRIPGAKNETSTAKARTVVIPRVYLESSSDCYVATAFDSVRQRLLQKRFCCTVLGEQRAHALACQWLRWVSKSAAAATQKTQMLQLPPATASGVQAVPVGAAAAHPSSALLADGFATVPAAVASPGRRAPAGGFCGVRRGSHRVDTGGLSQHHEQLRSERHLKRRRRCGEAIEGSDRDEASLPSQRFSAAAPQAAGGFCGVRRGSHRVDTGGLSQHHEQLRSERHLKRRRRCGEAIEGSDRDEASLPSQRFSAAAPQGQQMEEV</sequence>
<feature type="region of interest" description="Disordered" evidence="1">
    <location>
        <begin position="646"/>
        <end position="710"/>
    </location>
</feature>
<feature type="region of interest" description="Disordered" evidence="1">
    <location>
        <begin position="743"/>
        <end position="865"/>
    </location>
</feature>
<evidence type="ECO:0000256" key="1">
    <source>
        <dbReference type="SAM" id="MobiDB-lite"/>
    </source>
</evidence>
<feature type="compositionally biased region" description="Basic and acidic residues" evidence="1">
    <location>
        <begin position="127"/>
        <end position="144"/>
    </location>
</feature>
<feature type="region of interest" description="Disordered" evidence="1">
    <location>
        <begin position="261"/>
        <end position="289"/>
    </location>
</feature>
<feature type="compositionally biased region" description="Low complexity" evidence="1">
    <location>
        <begin position="789"/>
        <end position="812"/>
    </location>
</feature>
<feature type="compositionally biased region" description="Basic and acidic residues" evidence="1">
    <location>
        <begin position="1021"/>
        <end position="1033"/>
    </location>
</feature>
<feature type="compositionally biased region" description="Polar residues" evidence="1">
    <location>
        <begin position="69"/>
        <end position="107"/>
    </location>
</feature>
<feature type="compositionally biased region" description="Basic and acidic residues" evidence="1">
    <location>
        <begin position="1085"/>
        <end position="1097"/>
    </location>
</feature>
<feature type="region of interest" description="Disordered" evidence="1">
    <location>
        <begin position="378"/>
        <end position="436"/>
    </location>
</feature>
<protein>
    <submittedName>
        <fullName evidence="2">Uncharacterized protein</fullName>
    </submittedName>
</protein>